<dbReference type="Pfam" id="PF02458">
    <property type="entry name" value="Transferase"/>
    <property type="match status" value="2"/>
</dbReference>
<evidence type="ECO:0000256" key="2">
    <source>
        <dbReference type="ARBA" id="ARBA00022679"/>
    </source>
</evidence>
<dbReference type="PANTHER" id="PTHR31147:SF66">
    <property type="entry name" value="OS05G0315700 PROTEIN"/>
    <property type="match status" value="1"/>
</dbReference>
<keyword evidence="4" id="KW-1185">Reference proteome</keyword>
<evidence type="ECO:0000313" key="3">
    <source>
        <dbReference type="EMBL" id="RDX64726.1"/>
    </source>
</evidence>
<dbReference type="EMBL" id="QJKJ01014249">
    <property type="protein sequence ID" value="RDX64726.1"/>
    <property type="molecule type" value="Genomic_DNA"/>
</dbReference>
<protein>
    <submittedName>
        <fullName evidence="3">Benzyl alcohol O-benzoyltransferase</fullName>
    </submittedName>
</protein>
<dbReference type="Gene3D" id="3.30.559.10">
    <property type="entry name" value="Chloramphenicol acetyltransferase-like domain"/>
    <property type="match status" value="1"/>
</dbReference>
<dbReference type="GO" id="GO:0016740">
    <property type="term" value="F:transferase activity"/>
    <property type="evidence" value="ECO:0007669"/>
    <property type="project" value="UniProtKB-KW"/>
</dbReference>
<gene>
    <name evidence="3" type="primary">HSR201</name>
    <name evidence="3" type="ORF">CR513_56682</name>
</gene>
<feature type="non-terminal residue" evidence="3">
    <location>
        <position position="1"/>
    </location>
</feature>
<dbReference type="InterPro" id="IPR050898">
    <property type="entry name" value="Plant_acyltransferase"/>
</dbReference>
<evidence type="ECO:0000256" key="1">
    <source>
        <dbReference type="ARBA" id="ARBA00009861"/>
    </source>
</evidence>
<evidence type="ECO:0000313" key="4">
    <source>
        <dbReference type="Proteomes" id="UP000257109"/>
    </source>
</evidence>
<comment type="caution">
    <text evidence="3">The sequence shown here is derived from an EMBL/GenBank/DDBJ whole genome shotgun (WGS) entry which is preliminary data.</text>
</comment>
<dbReference type="Proteomes" id="UP000257109">
    <property type="component" value="Unassembled WGS sequence"/>
</dbReference>
<organism evidence="3 4">
    <name type="scientific">Mucuna pruriens</name>
    <name type="common">Velvet bean</name>
    <name type="synonym">Dolichos pruriens</name>
    <dbReference type="NCBI Taxonomy" id="157652"/>
    <lineage>
        <taxon>Eukaryota</taxon>
        <taxon>Viridiplantae</taxon>
        <taxon>Streptophyta</taxon>
        <taxon>Embryophyta</taxon>
        <taxon>Tracheophyta</taxon>
        <taxon>Spermatophyta</taxon>
        <taxon>Magnoliopsida</taxon>
        <taxon>eudicotyledons</taxon>
        <taxon>Gunneridae</taxon>
        <taxon>Pentapetalae</taxon>
        <taxon>rosids</taxon>
        <taxon>fabids</taxon>
        <taxon>Fabales</taxon>
        <taxon>Fabaceae</taxon>
        <taxon>Papilionoideae</taxon>
        <taxon>50 kb inversion clade</taxon>
        <taxon>NPAAA clade</taxon>
        <taxon>indigoferoid/millettioid clade</taxon>
        <taxon>Phaseoleae</taxon>
        <taxon>Mucuna</taxon>
    </lineage>
</organism>
<comment type="similarity">
    <text evidence="1">Belongs to the plant acyltransferase family.</text>
</comment>
<proteinExistence type="inferred from homology"/>
<name>A0A371EFE7_MUCPR</name>
<reference evidence="3" key="1">
    <citation type="submission" date="2018-05" db="EMBL/GenBank/DDBJ databases">
        <title>Draft genome of Mucuna pruriens seed.</title>
        <authorList>
            <person name="Nnadi N.E."/>
            <person name="Vos R."/>
            <person name="Hasami M.H."/>
            <person name="Devisetty U.K."/>
            <person name="Aguiy J.C."/>
        </authorList>
    </citation>
    <scope>NUCLEOTIDE SEQUENCE [LARGE SCALE GENOMIC DNA]</scope>
    <source>
        <strain evidence="3">JCA_2017</strain>
    </source>
</reference>
<dbReference type="STRING" id="157652.A0A371EFE7"/>
<dbReference type="AlphaFoldDB" id="A0A371EFE7"/>
<dbReference type="InterPro" id="IPR023213">
    <property type="entry name" value="CAT-like_dom_sf"/>
</dbReference>
<accession>A0A371EFE7</accession>
<sequence length="301" mass="33516">MQASTLAPLTLKHLISNLIFRKHGFIISLSLSCSLYGDPNPSWWLRLHPRTPRELKPLSDIDGQQGLRVQIPLVQFCGNEPSMEGKDPVNVIRHALAQTLVFYYPFAGRLREGPGCKLMVDCTGDDVLFIEADADVTLHQFGDALQPPFPCFQELLYDVPASEGIINSPPFTLSVFERVEVTRLKWGGFIVAILFNHSMSDGAGMAQFMNALAEIAGGACKLIRSLVPHLLCKCTTFDVITACIWRCRTKALQIKTNKDVPMMCVVNARARFNPPLPIGYYGNAIAYQQLLLLQETHVNMI</sequence>
<keyword evidence="2" id="KW-0808">Transferase</keyword>
<dbReference type="PANTHER" id="PTHR31147">
    <property type="entry name" value="ACYL TRANSFERASE 4"/>
    <property type="match status" value="1"/>
</dbReference>
<dbReference type="OrthoDB" id="444127at2759"/>